<dbReference type="RefSeq" id="XP_001592520.1">
    <property type="nucleotide sequence ID" value="XM_001592470.1"/>
</dbReference>
<organism evidence="1 2">
    <name type="scientific">Sclerotinia sclerotiorum (strain ATCC 18683 / 1980 / Ss-1)</name>
    <name type="common">White mold</name>
    <name type="synonym">Whetzelinia sclerotiorum</name>
    <dbReference type="NCBI Taxonomy" id="665079"/>
    <lineage>
        <taxon>Eukaryota</taxon>
        <taxon>Fungi</taxon>
        <taxon>Dikarya</taxon>
        <taxon>Ascomycota</taxon>
        <taxon>Pezizomycotina</taxon>
        <taxon>Leotiomycetes</taxon>
        <taxon>Helotiales</taxon>
        <taxon>Sclerotiniaceae</taxon>
        <taxon>Sclerotinia</taxon>
    </lineage>
</organism>
<name>A7EN62_SCLS1</name>
<dbReference type="InParanoid" id="A7EN62"/>
<protein>
    <submittedName>
        <fullName evidence="1">Uncharacterized protein</fullName>
    </submittedName>
</protein>
<sequence length="103" mass="11453">MIKFRKLHDEVAVAAGAEDTELIEGDVSFHAKRLGQYDADLSSASVDGCDYVDNILDQFVRFIDPPLDNTAEILTLQNSIGHPVHLWTPKFTPQRGQPCGRTQ</sequence>
<gene>
    <name evidence="1" type="ORF">SS1G_06761</name>
</gene>
<dbReference type="KEGG" id="ssl:SS1G_06761"/>
<dbReference type="Proteomes" id="UP000001312">
    <property type="component" value="Unassembled WGS sequence"/>
</dbReference>
<dbReference type="AlphaFoldDB" id="A7EN62"/>
<evidence type="ECO:0000313" key="2">
    <source>
        <dbReference type="Proteomes" id="UP000001312"/>
    </source>
</evidence>
<keyword evidence="2" id="KW-1185">Reference proteome</keyword>
<evidence type="ECO:0000313" key="1">
    <source>
        <dbReference type="EMBL" id="EDO04278.1"/>
    </source>
</evidence>
<dbReference type="EMBL" id="CH476628">
    <property type="protein sequence ID" value="EDO04278.1"/>
    <property type="molecule type" value="Genomic_DNA"/>
</dbReference>
<dbReference type="GeneID" id="5488385"/>
<reference evidence="2" key="1">
    <citation type="journal article" date="2011" name="PLoS Genet.">
        <title>Genomic analysis of the necrotrophic fungal pathogens Sclerotinia sclerotiorum and Botrytis cinerea.</title>
        <authorList>
            <person name="Amselem J."/>
            <person name="Cuomo C.A."/>
            <person name="van Kan J.A."/>
            <person name="Viaud M."/>
            <person name="Benito E.P."/>
            <person name="Couloux A."/>
            <person name="Coutinho P.M."/>
            <person name="de Vries R.P."/>
            <person name="Dyer P.S."/>
            <person name="Fillinger S."/>
            <person name="Fournier E."/>
            <person name="Gout L."/>
            <person name="Hahn M."/>
            <person name="Kohn L."/>
            <person name="Lapalu N."/>
            <person name="Plummer K.M."/>
            <person name="Pradier J.M."/>
            <person name="Quevillon E."/>
            <person name="Sharon A."/>
            <person name="Simon A."/>
            <person name="ten Have A."/>
            <person name="Tudzynski B."/>
            <person name="Tudzynski P."/>
            <person name="Wincker P."/>
            <person name="Andrew M."/>
            <person name="Anthouard V."/>
            <person name="Beever R.E."/>
            <person name="Beffa R."/>
            <person name="Benoit I."/>
            <person name="Bouzid O."/>
            <person name="Brault B."/>
            <person name="Chen Z."/>
            <person name="Choquer M."/>
            <person name="Collemare J."/>
            <person name="Cotton P."/>
            <person name="Danchin E.G."/>
            <person name="Da Silva C."/>
            <person name="Gautier A."/>
            <person name="Giraud C."/>
            <person name="Giraud T."/>
            <person name="Gonzalez C."/>
            <person name="Grossetete S."/>
            <person name="Guldener U."/>
            <person name="Henrissat B."/>
            <person name="Howlett B.J."/>
            <person name="Kodira C."/>
            <person name="Kretschmer M."/>
            <person name="Lappartient A."/>
            <person name="Leroch M."/>
            <person name="Levis C."/>
            <person name="Mauceli E."/>
            <person name="Neuveglise C."/>
            <person name="Oeser B."/>
            <person name="Pearson M."/>
            <person name="Poulain J."/>
            <person name="Poussereau N."/>
            <person name="Quesneville H."/>
            <person name="Rascle C."/>
            <person name="Schumacher J."/>
            <person name="Segurens B."/>
            <person name="Sexton A."/>
            <person name="Silva E."/>
            <person name="Sirven C."/>
            <person name="Soanes D.M."/>
            <person name="Talbot N.J."/>
            <person name="Templeton M."/>
            <person name="Yandava C."/>
            <person name="Yarden O."/>
            <person name="Zeng Q."/>
            <person name="Rollins J.A."/>
            <person name="Lebrun M.H."/>
            <person name="Dickman M."/>
        </authorList>
    </citation>
    <scope>NUCLEOTIDE SEQUENCE [LARGE SCALE GENOMIC DNA]</scope>
    <source>
        <strain evidence="2">ATCC 18683 / 1980 / Ss-1</strain>
    </source>
</reference>
<accession>A7EN62</accession>
<proteinExistence type="predicted"/>